<evidence type="ECO:0000259" key="3">
    <source>
        <dbReference type="PROSITE" id="PS51085"/>
    </source>
</evidence>
<dbReference type="PRINTS" id="PR00410">
    <property type="entry name" value="PHEHYDRXLASE"/>
</dbReference>
<dbReference type="Gene3D" id="3.40.50.80">
    <property type="entry name" value="Nucleotide-binding domain of ferredoxin-NADP reductase (FNR) module"/>
    <property type="match status" value="1"/>
</dbReference>
<dbReference type="OrthoDB" id="9806195at2"/>
<dbReference type="InterPro" id="IPR017927">
    <property type="entry name" value="FAD-bd_FR_type"/>
</dbReference>
<dbReference type="CDD" id="cd00207">
    <property type="entry name" value="fer2"/>
    <property type="match status" value="1"/>
</dbReference>
<organism evidence="5 6">
    <name type="scientific">Advenella mimigardefordensis (strain DSM 17166 / LMG 22922 / DPN7)</name>
    <dbReference type="NCBI Taxonomy" id="1247726"/>
    <lineage>
        <taxon>Bacteria</taxon>
        <taxon>Pseudomonadati</taxon>
        <taxon>Pseudomonadota</taxon>
        <taxon>Betaproteobacteria</taxon>
        <taxon>Burkholderiales</taxon>
        <taxon>Alcaligenaceae</taxon>
    </lineage>
</organism>
<evidence type="ECO:0000313" key="5">
    <source>
        <dbReference type="EMBL" id="AHG63848.1"/>
    </source>
</evidence>
<accession>W0PFL6</accession>
<dbReference type="InterPro" id="IPR012675">
    <property type="entry name" value="Beta-grasp_dom_sf"/>
</dbReference>
<dbReference type="eggNOG" id="COG0543">
    <property type="taxonomic scope" value="Bacteria"/>
</dbReference>
<dbReference type="InterPro" id="IPR001433">
    <property type="entry name" value="OxRdtase_FAD/NAD-bd"/>
</dbReference>
<dbReference type="GO" id="GO:0051537">
    <property type="term" value="F:2 iron, 2 sulfur cluster binding"/>
    <property type="evidence" value="ECO:0007669"/>
    <property type="project" value="UniProtKB-KW"/>
</dbReference>
<dbReference type="HOGENOM" id="CLU_003827_7_0_4"/>
<name>W0PFL6_ADVMD</name>
<dbReference type="GO" id="GO:0016491">
    <property type="term" value="F:oxidoreductase activity"/>
    <property type="evidence" value="ECO:0007669"/>
    <property type="project" value="InterPro"/>
</dbReference>
<dbReference type="Gene3D" id="2.40.30.10">
    <property type="entry name" value="Translation factors"/>
    <property type="match status" value="1"/>
</dbReference>
<dbReference type="eggNOG" id="COG0633">
    <property type="taxonomic scope" value="Bacteria"/>
</dbReference>
<evidence type="ECO:0000259" key="4">
    <source>
        <dbReference type="PROSITE" id="PS51384"/>
    </source>
</evidence>
<dbReference type="InterPro" id="IPR008333">
    <property type="entry name" value="Cbr1-like_FAD-bd_dom"/>
</dbReference>
<dbReference type="PATRIC" id="fig|1247726.3.peg.1947"/>
<keyword evidence="2" id="KW-0408">Iron</keyword>
<dbReference type="Pfam" id="PF00175">
    <property type="entry name" value="NAD_binding_1"/>
    <property type="match status" value="1"/>
</dbReference>
<dbReference type="InterPro" id="IPR036010">
    <property type="entry name" value="2Fe-2S_ferredoxin-like_sf"/>
</dbReference>
<feature type="domain" description="2Fe-2S ferredoxin-type" evidence="3">
    <location>
        <begin position="5"/>
        <end position="98"/>
    </location>
</feature>
<protein>
    <submittedName>
        <fullName evidence="5">Putative FAD/NAD(P)-binding domain-containing oxidoreductase</fullName>
    </submittedName>
</protein>
<dbReference type="PROSITE" id="PS51384">
    <property type="entry name" value="FAD_FR"/>
    <property type="match status" value="1"/>
</dbReference>
<dbReference type="SUPFAM" id="SSF52343">
    <property type="entry name" value="Ferredoxin reductase-like, C-terminal NADP-linked domain"/>
    <property type="match status" value="1"/>
</dbReference>
<dbReference type="SUPFAM" id="SSF54292">
    <property type="entry name" value="2Fe-2S ferredoxin-like"/>
    <property type="match status" value="1"/>
</dbReference>
<sequence>MNNVIPVTLLFADGVSHRLDVACGQSLVNAATASGLNLLTDCSNGQCGTCTAQLLSGEVELADYDPAVLPDDEREAGVILPCVCHIKKSCVVEFPYDSSEALSEEAPPIAGEVVSVIQIAAEIMKLEISVNEKLLFEPGQYVRIQPEGTQFSRSYSMANPPGSNLLEFYIRVVSDGAFSNWLLNTQVGDKVSLSAPHGTFFLRDETRPRLFVAGGSGMAPFLSMLRAMKGQTQSVPTTVLIGARTPEHLFALDELQSLRSDIPQLQVKFALEEGECPDSYAGYPTDLICRLGLDAATRVYLCGPPPMVEAGRAAAQEAGMPRGDVLCERFN</sequence>
<dbReference type="Pfam" id="PF00970">
    <property type="entry name" value="FAD_binding_6"/>
    <property type="match status" value="1"/>
</dbReference>
<dbReference type="SUPFAM" id="SSF63380">
    <property type="entry name" value="Riboflavin synthase domain-like"/>
    <property type="match status" value="1"/>
</dbReference>
<dbReference type="PANTHER" id="PTHR47354">
    <property type="entry name" value="NADH OXIDOREDUCTASE HCR"/>
    <property type="match status" value="1"/>
</dbReference>
<dbReference type="PROSITE" id="PS00197">
    <property type="entry name" value="2FE2S_FER_1"/>
    <property type="match status" value="1"/>
</dbReference>
<dbReference type="Pfam" id="PF00111">
    <property type="entry name" value="Fer2"/>
    <property type="match status" value="1"/>
</dbReference>
<dbReference type="InterPro" id="IPR006058">
    <property type="entry name" value="2Fe2S_fd_BS"/>
</dbReference>
<dbReference type="RefSeq" id="WP_025372486.1">
    <property type="nucleotide sequence ID" value="NZ_CP003915.1"/>
</dbReference>
<dbReference type="PROSITE" id="PS51085">
    <property type="entry name" value="2FE2S_FER_2"/>
    <property type="match status" value="1"/>
</dbReference>
<evidence type="ECO:0000313" key="6">
    <source>
        <dbReference type="Proteomes" id="UP000019095"/>
    </source>
</evidence>
<dbReference type="Gene3D" id="3.10.20.30">
    <property type="match status" value="1"/>
</dbReference>
<proteinExistence type="predicted"/>
<dbReference type="InterPro" id="IPR001041">
    <property type="entry name" value="2Fe-2S_ferredoxin-type"/>
</dbReference>
<reference evidence="5 6" key="1">
    <citation type="journal article" date="2014" name="Microbiology">
        <title>Unravelling the complete genome sequence of Advenella mimigardefordensis strain DPN7T and novel insights in the catabolism of the xenobiotic polythioester precursor 3,3'-dithiodipropionate.</title>
        <authorList>
            <person name="Wubbeler J.H."/>
            <person name="Hiessl S."/>
            <person name="Schuldes J."/>
            <person name="Thurmer A."/>
            <person name="Daniel R."/>
            <person name="Steinbuchel A."/>
        </authorList>
    </citation>
    <scope>NUCLEOTIDE SEQUENCE [LARGE SCALE GENOMIC DNA]</scope>
    <source>
        <strain evidence="6">DSM 17166 / LMG 22922 / DPN7</strain>
    </source>
</reference>
<evidence type="ECO:0000256" key="2">
    <source>
        <dbReference type="ARBA" id="ARBA00022714"/>
    </source>
</evidence>
<dbReference type="AlphaFoldDB" id="W0PFL6"/>
<dbReference type="PANTHER" id="PTHR47354:SF5">
    <property type="entry name" value="PROTEIN RFBI"/>
    <property type="match status" value="1"/>
</dbReference>
<comment type="cofactor">
    <cofactor evidence="1">
        <name>FAD</name>
        <dbReference type="ChEBI" id="CHEBI:57692"/>
    </cofactor>
</comment>
<evidence type="ECO:0000256" key="1">
    <source>
        <dbReference type="ARBA" id="ARBA00001974"/>
    </source>
</evidence>
<dbReference type="InterPro" id="IPR017938">
    <property type="entry name" value="Riboflavin_synthase-like_b-brl"/>
</dbReference>
<dbReference type="KEGG" id="amim:MIM_c17670"/>
<dbReference type="Proteomes" id="UP000019095">
    <property type="component" value="Chromosome"/>
</dbReference>
<dbReference type="EMBL" id="CP003915">
    <property type="protein sequence ID" value="AHG63848.1"/>
    <property type="molecule type" value="Genomic_DNA"/>
</dbReference>
<dbReference type="InterPro" id="IPR050415">
    <property type="entry name" value="MRET"/>
</dbReference>
<gene>
    <name evidence="5" type="ORF">MIM_c17670</name>
</gene>
<feature type="domain" description="FAD-binding FR-type" evidence="4">
    <location>
        <begin position="106"/>
        <end position="203"/>
    </location>
</feature>
<keyword evidence="2" id="KW-0479">Metal-binding</keyword>
<dbReference type="STRING" id="1247726.MIM_c17670"/>
<keyword evidence="6" id="KW-1185">Reference proteome</keyword>
<keyword evidence="2" id="KW-0001">2Fe-2S</keyword>
<keyword evidence="2" id="KW-0411">Iron-sulfur</keyword>
<dbReference type="InterPro" id="IPR039261">
    <property type="entry name" value="FNR_nucleotide-bd"/>
</dbReference>